<dbReference type="Gene3D" id="3.30.559.10">
    <property type="entry name" value="Chloramphenicol acetyltransferase-like domain"/>
    <property type="match status" value="2"/>
</dbReference>
<dbReference type="InterPro" id="IPR040097">
    <property type="entry name" value="FAAL/FAAC"/>
</dbReference>
<accession>A0A5P2DSK7</accession>
<dbReference type="GO" id="GO:0071766">
    <property type="term" value="P:Actinobacterium-type cell wall biogenesis"/>
    <property type="evidence" value="ECO:0007669"/>
    <property type="project" value="UniProtKB-ARBA"/>
</dbReference>
<dbReference type="CDD" id="cd05930">
    <property type="entry name" value="A_NRPS"/>
    <property type="match status" value="1"/>
</dbReference>
<name>A0A5P2DSK7_STRVZ</name>
<dbReference type="SUPFAM" id="SSF56801">
    <property type="entry name" value="Acetyl-CoA synthetase-like"/>
    <property type="match status" value="2"/>
</dbReference>
<dbReference type="InterPro" id="IPR001242">
    <property type="entry name" value="Condensation_dom"/>
</dbReference>
<dbReference type="Pfam" id="PF00668">
    <property type="entry name" value="Condensation"/>
    <property type="match status" value="2"/>
</dbReference>
<dbReference type="PROSITE" id="PS00012">
    <property type="entry name" value="PHOSPHOPANTETHEINE"/>
    <property type="match status" value="2"/>
</dbReference>
<dbReference type="GO" id="GO:0003824">
    <property type="term" value="F:catalytic activity"/>
    <property type="evidence" value="ECO:0007669"/>
    <property type="project" value="InterPro"/>
</dbReference>
<feature type="domain" description="Carrier" evidence="7">
    <location>
        <begin position="559"/>
        <end position="636"/>
    </location>
</feature>
<dbReference type="Pfam" id="PF00501">
    <property type="entry name" value="AMP-binding"/>
    <property type="match status" value="2"/>
</dbReference>
<dbReference type="OrthoDB" id="3671040at2"/>
<dbReference type="InterPro" id="IPR006162">
    <property type="entry name" value="Ppantetheine_attach_site"/>
</dbReference>
<gene>
    <name evidence="8" type="ORF">DEJ51_17170</name>
</gene>
<evidence type="ECO:0000259" key="7">
    <source>
        <dbReference type="PROSITE" id="PS50075"/>
    </source>
</evidence>
<evidence type="ECO:0000256" key="3">
    <source>
        <dbReference type="ARBA" id="ARBA00022553"/>
    </source>
</evidence>
<dbReference type="Gene3D" id="3.30.300.30">
    <property type="match status" value="2"/>
</dbReference>
<proteinExistence type="predicted"/>
<reference evidence="8 9" key="1">
    <citation type="submission" date="2018-05" db="EMBL/GenBank/DDBJ databases">
        <title>Streptomyces venezuelae.</title>
        <authorList>
            <person name="Kim W."/>
            <person name="Lee N."/>
            <person name="Cho B.-K."/>
        </authorList>
    </citation>
    <scope>NUCLEOTIDE SEQUENCE [LARGE SCALE GENOMIC DNA]</scope>
    <source>
        <strain evidence="8 9">ATCC 21018</strain>
    </source>
</reference>
<dbReference type="PANTHER" id="PTHR45527">
    <property type="entry name" value="NONRIBOSOMAL PEPTIDE SYNTHETASE"/>
    <property type="match status" value="1"/>
</dbReference>
<dbReference type="PROSITE" id="PS50075">
    <property type="entry name" value="CARRIER"/>
    <property type="match status" value="2"/>
</dbReference>
<sequence>MEGKAMTGFVPGGLVARLAAHAQDSSERPALSVATLGGGPRVDLTYGQLWGRSLAVARALSEKVRPGARVLLLFPTAPEFAPAFLGCLAAGVIAVPVPLPIDEVSRRRVLNVARDCDISLVVSLSFVRDLAVGGDDPELSAFAAAHEWLLADLIEPAAADDGTDLPLAAADDVAFLQYTSGSTSTPRGVVVTHGALMHNEAAIQRAFGVERDSTIVSWLPLHHDMGLIGAMLQPLYTGAKGVILDPLSFIRRPASWLETISAERADISGGPNFAYDLCVRKVTEEEKAGLDLSSWRVAFNGAAQVYPRTLRAFSESFAGSGFRSGAHLPCYGLAEATLLVTTVAPTVSRTFDDGRELTAYRLPEHAEVRVVDRDGGSDTELDAGQVGEIAVASGSNGAGYWGGQDFGTFLRTGDLGFRDHDELFVVGRAKDLIVQRGRNIYPEDLEADAGTCHPDVRPGRCAVFGVEHDGDEAVVVCQEAGAHTPAERYSEIAVRVRATLARIHGVTARTVLVVPPGTITKTSSGKVQRYAARDRYLDGVLPVLLDDTLDGRASSLTELLTGHALPDALRLHIGALLALPEPPPADASLADLGADSLTAVRLRHDLEEALGIELAPTAALRAESIAGLATAAATAAASAPALPAAAAGDDHVLNPAQRALWFLHRAVPDSGDYNVTRAFRVTGTVEPDAFRVALRAVTARHPSLRLAITTRDGAPHAEVLGANVPGIEVTDGRGWSAERVAAWYRDIATRAFDLGSGTPLRAALLRRETDWLFALSLHHIVCDVSSFAIVMADLAAELRGEHAEPRAVAAPAARRDHGDFWRTELDGELPTLTLPDLGRPGTDTPGDGTPRESLAFQVPAAPLAGYAREHGLTLHNLLLSAYQVLLHRLSGQADLIVGVPTAGRTDRSLAEWVGYLVNVVPVRSAYRPEVPFAEFAAATHRHVLDVLDHADTPLSDIVRLVNPDRDTATATIFQAMFTCYTASLPGAAGIVTGDEHAELPAGAVTLHGHSVPDHTTQSDLGLNVAVRADVLDFQLQYDSSTVSREQAELVARTLPVLLTGIGTGTTGPLPLLPEDEARALVARGLGPDVPRPDNYLDSFERWVDLAPDAVAVDDGRVRLTYAELDARANHVAERLRAAGVATDRNVVMSAGRSADYLVALVGLHKADGAYVPVSPREAPLRAGAMVDAVEPAAIIADASGRHLFGDREVFDLADLVSGATAVRPPRLCPDHATSTIIHTSGSTGVPKAAVSTNYGVTNHMWQLAEHFGLTEHDCVAQTAPVSFDISVWQLLTPLMTGGRVRIVPEPDSQSPARLLRAVVDGGVTMLELVPSNIMALLDAGLAATPGALRVMLSTGETLTHDVLRRWVRELPGIPVHNAYGPAECTDDVTAGLCASGPGAPMTTAVGRPLANTTVHVLDEHLQPVPPGVVGLLHVGGGAVGRGYRGNPRRTAEMFVPDPYATAPGGRLYRTGDLGRVNADGDLEFLGRADTQIKIRGQRIEVGEVEAALRRCPGVVEAAVKVHNGPAGASLVGYVSRAGGPDGTAVVLDVDEDERFRAVLADLLPRHMIPTIIAELGRLPRSKNGKVDYRSLSFSAPAATRAAAEPDDALAATVRTLWADLLELDAVGWDDSFFQLGGHSLLALAMIDRVNALLDVRLVVDVVFANPRLRDFVGAVRTADRATAERVRDRVPADPSLPVPASAAQQRFWFLREIDPDSPTYNMPGVLRLRGDLDEEALEAALRETLAAHPVLLARFATDGGALTWTARPVEEFELPRLDLRGPVAELGDAVFDRLVEDEAAVVGDLRRELPLRALLVRLGERDHGLFINIDHIVCDGWSVGVFLRELADRYNRRTPAAAEYGFADYCFDERAWWDRRDRGETSALWRDVVGRPARRSALPDRAVPAAPGEETSAKHADTVDAGLGAAVRDLAVRTGTTPYIVFATALAALTHSGTAEREQIMLGTLIAQRDRPEYRRIVGPLLNVSVLAVDLSPADSPAEALAAVRTGALRAYRSANVPFQELAPLLTPAAGGDGSPFDVMLVMQPPSRPVELSGLQVETTDLDIAAAPYPLLIDIAEQNGGYGVTYRYRTDRFDAAGIEELAHRLHATVRALAGADAASLAELLPVSDLVERT</sequence>
<dbReference type="InterPro" id="IPR045851">
    <property type="entry name" value="AMP-bd_C_sf"/>
</dbReference>
<dbReference type="GO" id="GO:0044550">
    <property type="term" value="P:secondary metabolite biosynthetic process"/>
    <property type="evidence" value="ECO:0007669"/>
    <property type="project" value="TreeGrafter"/>
</dbReference>
<feature type="domain" description="Carrier" evidence="7">
    <location>
        <begin position="1604"/>
        <end position="1679"/>
    </location>
</feature>
<evidence type="ECO:0000256" key="1">
    <source>
        <dbReference type="ARBA" id="ARBA00001957"/>
    </source>
</evidence>
<comment type="cofactor">
    <cofactor evidence="1">
        <name>pantetheine 4'-phosphate</name>
        <dbReference type="ChEBI" id="CHEBI:47942"/>
    </cofactor>
</comment>
<dbReference type="InterPro" id="IPR020806">
    <property type="entry name" value="PKS_PP-bd"/>
</dbReference>
<dbReference type="Gene3D" id="1.10.1200.10">
    <property type="entry name" value="ACP-like"/>
    <property type="match status" value="2"/>
</dbReference>
<keyword evidence="4" id="KW-0276">Fatty acid metabolism</keyword>
<keyword evidence="2" id="KW-0596">Phosphopantetheine</keyword>
<dbReference type="GO" id="GO:0043041">
    <property type="term" value="P:amino acid activation for nonribosomal peptide biosynthetic process"/>
    <property type="evidence" value="ECO:0007669"/>
    <property type="project" value="TreeGrafter"/>
</dbReference>
<evidence type="ECO:0000256" key="4">
    <source>
        <dbReference type="ARBA" id="ARBA00022832"/>
    </source>
</evidence>
<dbReference type="InterPro" id="IPR036736">
    <property type="entry name" value="ACP-like_sf"/>
</dbReference>
<dbReference type="Proteomes" id="UP000324101">
    <property type="component" value="Chromosome"/>
</dbReference>
<dbReference type="SUPFAM" id="SSF52777">
    <property type="entry name" value="CoA-dependent acyltransferases"/>
    <property type="match status" value="4"/>
</dbReference>
<dbReference type="GO" id="GO:0005737">
    <property type="term" value="C:cytoplasm"/>
    <property type="evidence" value="ECO:0007669"/>
    <property type="project" value="TreeGrafter"/>
</dbReference>
<dbReference type="NCBIfam" id="TIGR01733">
    <property type="entry name" value="AA-adenyl-dom"/>
    <property type="match status" value="1"/>
</dbReference>
<evidence type="ECO:0000313" key="8">
    <source>
        <dbReference type="EMBL" id="QES55689.1"/>
    </source>
</evidence>
<dbReference type="SMART" id="SM00823">
    <property type="entry name" value="PKS_PP"/>
    <property type="match status" value="2"/>
</dbReference>
<evidence type="ECO:0000256" key="5">
    <source>
        <dbReference type="ARBA" id="ARBA00023098"/>
    </source>
</evidence>
<dbReference type="PROSITE" id="PS00455">
    <property type="entry name" value="AMP_BINDING"/>
    <property type="match status" value="2"/>
</dbReference>
<dbReference type="EMBL" id="CP029189">
    <property type="protein sequence ID" value="QES55689.1"/>
    <property type="molecule type" value="Genomic_DNA"/>
</dbReference>
<dbReference type="Gene3D" id="3.30.559.30">
    <property type="entry name" value="Nonribosomal peptide synthetase, condensation domain"/>
    <property type="match status" value="2"/>
</dbReference>
<evidence type="ECO:0000256" key="2">
    <source>
        <dbReference type="ARBA" id="ARBA00022450"/>
    </source>
</evidence>
<evidence type="ECO:0000313" key="9">
    <source>
        <dbReference type="Proteomes" id="UP000324101"/>
    </source>
</evidence>
<keyword evidence="5" id="KW-0443">Lipid metabolism</keyword>
<dbReference type="InterPro" id="IPR042099">
    <property type="entry name" value="ANL_N_sf"/>
</dbReference>
<dbReference type="InterPro" id="IPR010071">
    <property type="entry name" value="AA_adenyl_dom"/>
</dbReference>
<dbReference type="GO" id="GO:0006631">
    <property type="term" value="P:fatty acid metabolic process"/>
    <property type="evidence" value="ECO:0007669"/>
    <property type="project" value="UniProtKB-KW"/>
</dbReference>
<protein>
    <recommendedName>
        <fullName evidence="7">Carrier domain-containing protein</fullName>
    </recommendedName>
</protein>
<dbReference type="SUPFAM" id="SSF47336">
    <property type="entry name" value="ACP-like"/>
    <property type="match status" value="2"/>
</dbReference>
<dbReference type="PANTHER" id="PTHR45527:SF1">
    <property type="entry name" value="FATTY ACID SYNTHASE"/>
    <property type="match status" value="1"/>
</dbReference>
<dbReference type="GO" id="GO:0031177">
    <property type="term" value="F:phosphopantetheine binding"/>
    <property type="evidence" value="ECO:0007669"/>
    <property type="project" value="InterPro"/>
</dbReference>
<keyword evidence="3" id="KW-0597">Phosphoprotein</keyword>
<dbReference type="Pfam" id="PF00550">
    <property type="entry name" value="PP-binding"/>
    <property type="match status" value="2"/>
</dbReference>
<dbReference type="InterPro" id="IPR009081">
    <property type="entry name" value="PP-bd_ACP"/>
</dbReference>
<dbReference type="Gene3D" id="3.40.50.12780">
    <property type="entry name" value="N-terminal domain of ligase-like"/>
    <property type="match status" value="2"/>
</dbReference>
<dbReference type="Pfam" id="PF23024">
    <property type="entry name" value="AMP-dom_DIP2-like"/>
    <property type="match status" value="1"/>
</dbReference>
<organism evidence="8 9">
    <name type="scientific">Streptomyces venezuelae</name>
    <dbReference type="NCBI Taxonomy" id="54571"/>
    <lineage>
        <taxon>Bacteria</taxon>
        <taxon>Bacillati</taxon>
        <taxon>Actinomycetota</taxon>
        <taxon>Actinomycetes</taxon>
        <taxon>Kitasatosporales</taxon>
        <taxon>Streptomycetaceae</taxon>
        <taxon>Streptomyces</taxon>
    </lineage>
</organism>
<dbReference type="InterPro" id="IPR023213">
    <property type="entry name" value="CAT-like_dom_sf"/>
</dbReference>
<dbReference type="InterPro" id="IPR020845">
    <property type="entry name" value="AMP-binding_CS"/>
</dbReference>
<dbReference type="GO" id="GO:0008610">
    <property type="term" value="P:lipid biosynthetic process"/>
    <property type="evidence" value="ECO:0007669"/>
    <property type="project" value="InterPro"/>
</dbReference>
<dbReference type="InterPro" id="IPR000873">
    <property type="entry name" value="AMP-dep_synth/lig_dom"/>
</dbReference>
<dbReference type="GO" id="GO:0017000">
    <property type="term" value="P:antibiotic biosynthetic process"/>
    <property type="evidence" value="ECO:0007669"/>
    <property type="project" value="UniProtKB-ARBA"/>
</dbReference>
<dbReference type="InterPro" id="IPR025110">
    <property type="entry name" value="AMP-bd_C"/>
</dbReference>
<dbReference type="CDD" id="cd05931">
    <property type="entry name" value="FAAL"/>
    <property type="match status" value="1"/>
</dbReference>
<feature type="region of interest" description="Disordered" evidence="6">
    <location>
        <begin position="1898"/>
        <end position="1917"/>
    </location>
</feature>
<evidence type="ECO:0000256" key="6">
    <source>
        <dbReference type="SAM" id="MobiDB-lite"/>
    </source>
</evidence>